<protein>
    <submittedName>
        <fullName evidence="2">Uncharacterized protein</fullName>
    </submittedName>
</protein>
<feature type="compositionally biased region" description="Basic and acidic residues" evidence="1">
    <location>
        <begin position="35"/>
        <end position="60"/>
    </location>
</feature>
<evidence type="ECO:0000313" key="2">
    <source>
        <dbReference type="EMBL" id="GAA4451751.1"/>
    </source>
</evidence>
<feature type="region of interest" description="Disordered" evidence="1">
    <location>
        <begin position="17"/>
        <end position="82"/>
    </location>
</feature>
<evidence type="ECO:0000256" key="1">
    <source>
        <dbReference type="SAM" id="MobiDB-lite"/>
    </source>
</evidence>
<dbReference type="EMBL" id="BAABEZ010000013">
    <property type="protein sequence ID" value="GAA4451751.1"/>
    <property type="molecule type" value="Genomic_DNA"/>
</dbReference>
<name>A0ABP8MMA2_9BACT</name>
<reference evidence="3" key="1">
    <citation type="journal article" date="2019" name="Int. J. Syst. Evol. Microbiol.">
        <title>The Global Catalogue of Microorganisms (GCM) 10K type strain sequencing project: providing services to taxonomists for standard genome sequencing and annotation.</title>
        <authorList>
            <consortium name="The Broad Institute Genomics Platform"/>
            <consortium name="The Broad Institute Genome Sequencing Center for Infectious Disease"/>
            <person name="Wu L."/>
            <person name="Ma J."/>
        </authorList>
    </citation>
    <scope>NUCLEOTIDE SEQUENCE [LARGE SCALE GENOMIC DNA]</scope>
    <source>
        <strain evidence="3">JCM 31921</strain>
    </source>
</reference>
<proteinExistence type="predicted"/>
<gene>
    <name evidence="2" type="ORF">GCM10023092_09670</name>
</gene>
<organism evidence="2 3">
    <name type="scientific">Rurimicrobium arvi</name>
    <dbReference type="NCBI Taxonomy" id="2049916"/>
    <lineage>
        <taxon>Bacteria</taxon>
        <taxon>Pseudomonadati</taxon>
        <taxon>Bacteroidota</taxon>
        <taxon>Chitinophagia</taxon>
        <taxon>Chitinophagales</taxon>
        <taxon>Chitinophagaceae</taxon>
        <taxon>Rurimicrobium</taxon>
    </lineage>
</organism>
<dbReference type="Proteomes" id="UP001501410">
    <property type="component" value="Unassembled WGS sequence"/>
</dbReference>
<sequence length="82" mass="9298">MYHLIRPSSVLKATYMQEEKKGFPPLPSKDVPQPGHKENTEVQKEQEQIREAPRKEEPASKPEVPAEPQPAPEIKPPQQPGH</sequence>
<evidence type="ECO:0000313" key="3">
    <source>
        <dbReference type="Proteomes" id="UP001501410"/>
    </source>
</evidence>
<feature type="compositionally biased region" description="Pro residues" evidence="1">
    <location>
        <begin position="65"/>
        <end position="82"/>
    </location>
</feature>
<comment type="caution">
    <text evidence="2">The sequence shown here is derived from an EMBL/GenBank/DDBJ whole genome shotgun (WGS) entry which is preliminary data.</text>
</comment>
<accession>A0ABP8MMA2</accession>
<keyword evidence="3" id="KW-1185">Reference proteome</keyword>